<dbReference type="RefSeq" id="WP_007191007.1">
    <property type="nucleotide sequence ID" value="NZ_AFWV01000001.1"/>
</dbReference>
<proteinExistence type="predicted"/>
<gene>
    <name evidence="1" type="ORF">ThimaDRAFT_0129</name>
</gene>
<sequence>MMTFETSARPAPGLPAGMNLSIAIGEPVSSPRQESASGTLATLPSVGDRISPAKLIEMLEALLASDLNAAERFRLLHAWKAPLLGACDRIGADAGTRSGGSGGSVFEGRLYRLMFRNLAAAIERVADRQRAPDADLTAWAVHNLFHFFQQQIRQAARLRIPLPAGSWRDLHALSVRLVVSSRYPRSAEALGVAGPDVGYHRTRSVELRYKEVLLLGLIAQVFVNAIGDRTSGLHGWAAETRLETPFGLSGQRGLWLVDLADDAPPCECAGPLSPDFRGWVLFPPEDFVRMLDSARLPETSEHGLGDSAFQS</sequence>
<dbReference type="EMBL" id="AFWV01000001">
    <property type="protein sequence ID" value="EGV20351.1"/>
    <property type="molecule type" value="Genomic_DNA"/>
</dbReference>
<dbReference type="eggNOG" id="ENOG502Z9AU">
    <property type="taxonomic scope" value="Bacteria"/>
</dbReference>
<dbReference type="Proteomes" id="UP000005459">
    <property type="component" value="Unassembled WGS sequence"/>
</dbReference>
<evidence type="ECO:0000313" key="2">
    <source>
        <dbReference type="Proteomes" id="UP000005459"/>
    </source>
</evidence>
<reference evidence="1 2" key="1">
    <citation type="submission" date="2011-06" db="EMBL/GenBank/DDBJ databases">
        <title>The draft genome of Thiocapsa marina 5811.</title>
        <authorList>
            <consortium name="US DOE Joint Genome Institute (JGI-PGF)"/>
            <person name="Lucas S."/>
            <person name="Han J."/>
            <person name="Cheng J.-F."/>
            <person name="Goodwin L."/>
            <person name="Pitluck S."/>
            <person name="Peters L."/>
            <person name="Land M.L."/>
            <person name="Hauser L."/>
            <person name="Vogl K."/>
            <person name="Liu Z."/>
            <person name="Imhoff J."/>
            <person name="Thiel V."/>
            <person name="Frigaard N.-U."/>
            <person name="Bryant D."/>
            <person name="Woyke T.J."/>
        </authorList>
    </citation>
    <scope>NUCLEOTIDE SEQUENCE [LARGE SCALE GENOMIC DNA]</scope>
    <source>
        <strain evidence="1 2">5811</strain>
    </source>
</reference>
<dbReference type="AlphaFoldDB" id="F9U5C8"/>
<name>F9U5C8_9GAMM</name>
<evidence type="ECO:0000313" key="1">
    <source>
        <dbReference type="EMBL" id="EGV20351.1"/>
    </source>
</evidence>
<accession>F9U5C8</accession>
<keyword evidence="2" id="KW-1185">Reference proteome</keyword>
<dbReference type="STRING" id="768671.ThimaDRAFT_0129"/>
<organism evidence="1 2">
    <name type="scientific">Thiocapsa marina 5811</name>
    <dbReference type="NCBI Taxonomy" id="768671"/>
    <lineage>
        <taxon>Bacteria</taxon>
        <taxon>Pseudomonadati</taxon>
        <taxon>Pseudomonadota</taxon>
        <taxon>Gammaproteobacteria</taxon>
        <taxon>Chromatiales</taxon>
        <taxon>Chromatiaceae</taxon>
        <taxon>Thiocapsa</taxon>
    </lineage>
</organism>
<protein>
    <submittedName>
        <fullName evidence="1">Uncharacterized protein</fullName>
    </submittedName>
</protein>
<dbReference type="OrthoDB" id="5724405at2"/>